<protein>
    <submittedName>
        <fullName evidence="1">Uncharacterized protein</fullName>
    </submittedName>
</protein>
<dbReference type="Proteomes" id="UP000528734">
    <property type="component" value="Unassembled WGS sequence"/>
</dbReference>
<gene>
    <name evidence="1" type="ORF">HCN50_17490</name>
</gene>
<sequence>MLRITVKACELSEGDPPDSGWDLPAARLFPEYGRSSNVDLQVGLFRAALV</sequence>
<comment type="caution">
    <text evidence="1">The sequence shown here is derived from an EMBL/GenBank/DDBJ whole genome shotgun (WGS) entry which is preliminary data.</text>
</comment>
<evidence type="ECO:0000313" key="1">
    <source>
        <dbReference type="EMBL" id="NOJ48015.1"/>
    </source>
</evidence>
<proteinExistence type="predicted"/>
<dbReference type="RefSeq" id="WP_171710898.1">
    <property type="nucleotide sequence ID" value="NZ_JAAVLW010000005.1"/>
</dbReference>
<dbReference type="EMBL" id="JAAVLW010000005">
    <property type="protein sequence ID" value="NOJ48015.1"/>
    <property type="molecule type" value="Genomic_DNA"/>
</dbReference>
<dbReference type="AlphaFoldDB" id="A0A7Y4M3G7"/>
<evidence type="ECO:0000313" key="2">
    <source>
        <dbReference type="Proteomes" id="UP000528734"/>
    </source>
</evidence>
<keyword evidence="2" id="KW-1185">Reference proteome</keyword>
<accession>A0A7Y4M3G7</accession>
<name>A0A7Y4M3G7_9BRAD</name>
<reference evidence="1 2" key="1">
    <citation type="submission" date="2020-03" db="EMBL/GenBank/DDBJ databases">
        <title>Bradyrhizobium diversity isolated from nodules of Muelleranthus trifoliolatus.</title>
        <authorList>
            <person name="Klepa M."/>
            <person name="Helene L."/>
            <person name="Hungria M."/>
        </authorList>
    </citation>
    <scope>NUCLEOTIDE SEQUENCE [LARGE SCALE GENOMIC DNA]</scope>
    <source>
        <strain evidence="1 2">WSM 1744</strain>
    </source>
</reference>
<organism evidence="1 2">
    <name type="scientific">Bradyrhizobium archetypum</name>
    <dbReference type="NCBI Taxonomy" id="2721160"/>
    <lineage>
        <taxon>Bacteria</taxon>
        <taxon>Pseudomonadati</taxon>
        <taxon>Pseudomonadota</taxon>
        <taxon>Alphaproteobacteria</taxon>
        <taxon>Hyphomicrobiales</taxon>
        <taxon>Nitrobacteraceae</taxon>
        <taxon>Bradyrhizobium</taxon>
    </lineage>
</organism>